<evidence type="ECO:0000313" key="2">
    <source>
        <dbReference type="EMBL" id="AUO18929.1"/>
    </source>
</evidence>
<keyword evidence="1" id="KW-0472">Membrane</keyword>
<keyword evidence="1" id="KW-0812">Transmembrane</keyword>
<dbReference type="EMBL" id="CP020991">
    <property type="protein sequence ID" value="AUO18929.1"/>
    <property type="molecule type" value="Genomic_DNA"/>
</dbReference>
<reference evidence="2 3" key="1">
    <citation type="submission" date="2017-04" db="EMBL/GenBank/DDBJ databases">
        <title>Monoglobus pectinilyticus 14 draft genome.</title>
        <authorList>
            <person name="Kim C."/>
            <person name="Rosendale D.I."/>
            <person name="Kelly W.J."/>
            <person name="Tannock G.W."/>
            <person name="Patchett M.L."/>
            <person name="Jordens J.Z."/>
        </authorList>
    </citation>
    <scope>NUCLEOTIDE SEQUENCE [LARGE SCALE GENOMIC DNA]</scope>
    <source>
        <strain evidence="2 3">14</strain>
    </source>
</reference>
<keyword evidence="1" id="KW-1133">Transmembrane helix</keyword>
<sequence>MDRDAREAKAMTKELPVKDRMANFWYYKKWWIIGIAAALIVVAITVFEIVNTPQYDLYVGYYSETAVSDETVNRIKETMLDFANDVNDDGVVTISLTPMIASREEESDEFVAVQTRLMSELDSGDNMIFIVDKPYRDYLMSGNNADCFDYELDLNTNPVIMEKIGYSGDLYLLVKSLYERESGDFKKRASHNNAVTIYEAFSNFSG</sequence>
<dbReference type="RefSeq" id="WP_102365178.1">
    <property type="nucleotide sequence ID" value="NZ_CP020991.1"/>
</dbReference>
<dbReference type="KEGG" id="mpec:B9O19_00746"/>
<dbReference type="OrthoDB" id="1818981at2"/>
<evidence type="ECO:0000313" key="3">
    <source>
        <dbReference type="Proteomes" id="UP000235589"/>
    </source>
</evidence>
<protein>
    <submittedName>
        <fullName evidence="2">Uncharacterized protein</fullName>
    </submittedName>
</protein>
<evidence type="ECO:0000256" key="1">
    <source>
        <dbReference type="SAM" id="Phobius"/>
    </source>
</evidence>
<name>A0A2K9P273_9FIRM</name>
<accession>A0A2K9P273</accession>
<dbReference type="AlphaFoldDB" id="A0A2K9P273"/>
<gene>
    <name evidence="2" type="ORF">B9O19_00746</name>
</gene>
<dbReference type="Proteomes" id="UP000235589">
    <property type="component" value="Chromosome"/>
</dbReference>
<keyword evidence="3" id="KW-1185">Reference proteome</keyword>
<organism evidence="2 3">
    <name type="scientific">Monoglobus pectinilyticus</name>
    <dbReference type="NCBI Taxonomy" id="1981510"/>
    <lineage>
        <taxon>Bacteria</taxon>
        <taxon>Bacillati</taxon>
        <taxon>Bacillota</taxon>
        <taxon>Clostridia</taxon>
        <taxon>Monoglobales</taxon>
        <taxon>Monoglobaceae</taxon>
        <taxon>Monoglobus</taxon>
    </lineage>
</organism>
<proteinExistence type="predicted"/>
<feature type="transmembrane region" description="Helical" evidence="1">
    <location>
        <begin position="30"/>
        <end position="50"/>
    </location>
</feature>
<dbReference type="GeneID" id="98062170"/>